<comment type="caution">
    <text evidence="2">The sequence shown here is derived from an EMBL/GenBank/DDBJ whole genome shotgun (WGS) entry which is preliminary data.</text>
</comment>
<evidence type="ECO:0000313" key="2">
    <source>
        <dbReference type="EMBL" id="CAD6272122.1"/>
    </source>
</evidence>
<evidence type="ECO:0000256" key="1">
    <source>
        <dbReference type="SAM" id="MobiDB-lite"/>
    </source>
</evidence>
<dbReference type="EMBL" id="CAJGYO010000016">
    <property type="protein sequence ID" value="CAD6272122.1"/>
    <property type="molecule type" value="Genomic_DNA"/>
</dbReference>
<name>A0A811RQ32_9POAL</name>
<dbReference type="AlphaFoldDB" id="A0A811RQ32"/>
<feature type="region of interest" description="Disordered" evidence="1">
    <location>
        <begin position="1"/>
        <end position="21"/>
    </location>
</feature>
<sequence>MSPSLSPCSASPEPPPAAACATGEVEPWRLDKDVEVDDDDANRSATADAAGLGRWPPRGLTLACHPATAGVSPAGPDRYAGLDGDYTILDVQVSTVISMLWW</sequence>
<gene>
    <name evidence="2" type="ORF">NCGR_LOCUS55398</name>
</gene>
<accession>A0A811RQ32</accession>
<evidence type="ECO:0000313" key="3">
    <source>
        <dbReference type="Proteomes" id="UP000604825"/>
    </source>
</evidence>
<proteinExistence type="predicted"/>
<feature type="compositionally biased region" description="Low complexity" evidence="1">
    <location>
        <begin position="1"/>
        <end position="11"/>
    </location>
</feature>
<reference evidence="2" key="1">
    <citation type="submission" date="2020-10" db="EMBL/GenBank/DDBJ databases">
        <authorList>
            <person name="Han B."/>
            <person name="Lu T."/>
            <person name="Zhao Q."/>
            <person name="Huang X."/>
            <person name="Zhao Y."/>
        </authorList>
    </citation>
    <scope>NUCLEOTIDE SEQUENCE</scope>
</reference>
<dbReference type="Proteomes" id="UP000604825">
    <property type="component" value="Unassembled WGS sequence"/>
</dbReference>
<organism evidence="2 3">
    <name type="scientific">Miscanthus lutarioriparius</name>
    <dbReference type="NCBI Taxonomy" id="422564"/>
    <lineage>
        <taxon>Eukaryota</taxon>
        <taxon>Viridiplantae</taxon>
        <taxon>Streptophyta</taxon>
        <taxon>Embryophyta</taxon>
        <taxon>Tracheophyta</taxon>
        <taxon>Spermatophyta</taxon>
        <taxon>Magnoliopsida</taxon>
        <taxon>Liliopsida</taxon>
        <taxon>Poales</taxon>
        <taxon>Poaceae</taxon>
        <taxon>PACMAD clade</taxon>
        <taxon>Panicoideae</taxon>
        <taxon>Andropogonodae</taxon>
        <taxon>Andropogoneae</taxon>
        <taxon>Saccharinae</taxon>
        <taxon>Miscanthus</taxon>
    </lineage>
</organism>
<keyword evidence="3" id="KW-1185">Reference proteome</keyword>
<protein>
    <submittedName>
        <fullName evidence="2">Uncharacterized protein</fullName>
    </submittedName>
</protein>